<feature type="transmembrane region" description="Helical" evidence="1">
    <location>
        <begin position="909"/>
        <end position="932"/>
    </location>
</feature>
<feature type="transmembrane region" description="Helical" evidence="1">
    <location>
        <begin position="988"/>
        <end position="1011"/>
    </location>
</feature>
<name>A0A3E1NWL1_9BACT</name>
<dbReference type="InterPro" id="IPR027463">
    <property type="entry name" value="AcrB_DN_DC_subdom"/>
</dbReference>
<feature type="transmembrane region" description="Helical" evidence="1">
    <location>
        <begin position="336"/>
        <end position="355"/>
    </location>
</feature>
<organism evidence="2 3">
    <name type="scientific">Chitinophaga silvisoli</name>
    <dbReference type="NCBI Taxonomy" id="2291814"/>
    <lineage>
        <taxon>Bacteria</taxon>
        <taxon>Pseudomonadati</taxon>
        <taxon>Bacteroidota</taxon>
        <taxon>Chitinophagia</taxon>
        <taxon>Chitinophagales</taxon>
        <taxon>Chitinophagaceae</taxon>
        <taxon>Chitinophaga</taxon>
    </lineage>
</organism>
<dbReference type="Gene3D" id="3.30.70.1440">
    <property type="entry name" value="Multidrug efflux transporter AcrB pore domain"/>
    <property type="match status" value="1"/>
</dbReference>
<dbReference type="Proteomes" id="UP000261174">
    <property type="component" value="Unassembled WGS sequence"/>
</dbReference>
<keyword evidence="1" id="KW-0812">Transmembrane</keyword>
<evidence type="ECO:0000313" key="3">
    <source>
        <dbReference type="Proteomes" id="UP000261174"/>
    </source>
</evidence>
<gene>
    <name evidence="2" type="ORF">DXN04_26095</name>
</gene>
<keyword evidence="1" id="KW-1133">Transmembrane helix</keyword>
<dbReference type="GO" id="GO:0042910">
    <property type="term" value="F:xenobiotic transmembrane transporter activity"/>
    <property type="evidence" value="ECO:0007669"/>
    <property type="project" value="TreeGrafter"/>
</dbReference>
<keyword evidence="3" id="KW-1185">Reference proteome</keyword>
<dbReference type="Gene3D" id="1.20.1640.10">
    <property type="entry name" value="Multidrug efflux transporter AcrB transmembrane domain"/>
    <property type="match status" value="2"/>
</dbReference>
<proteinExistence type="predicted"/>
<feature type="transmembrane region" description="Helical" evidence="1">
    <location>
        <begin position="460"/>
        <end position="491"/>
    </location>
</feature>
<feature type="transmembrane region" description="Helical" evidence="1">
    <location>
        <begin position="390"/>
        <end position="412"/>
    </location>
</feature>
<dbReference type="SUPFAM" id="SSF82866">
    <property type="entry name" value="Multidrug efflux transporter AcrB transmembrane domain"/>
    <property type="match status" value="2"/>
</dbReference>
<feature type="transmembrane region" description="Helical" evidence="1">
    <location>
        <begin position="960"/>
        <end position="982"/>
    </location>
</feature>
<keyword evidence="1" id="KW-0472">Membrane</keyword>
<dbReference type="RefSeq" id="WP_116856398.1">
    <property type="nucleotide sequence ID" value="NZ_QTJV01000010.1"/>
</dbReference>
<accession>A0A3E1NWL1</accession>
<dbReference type="EMBL" id="QTJV01000010">
    <property type="protein sequence ID" value="RFM32313.1"/>
    <property type="molecule type" value="Genomic_DNA"/>
</dbReference>
<dbReference type="InterPro" id="IPR001036">
    <property type="entry name" value="Acrflvin-R"/>
</dbReference>
<dbReference type="Pfam" id="PF00873">
    <property type="entry name" value="ACR_tran"/>
    <property type="match status" value="1"/>
</dbReference>
<dbReference type="Gene3D" id="3.30.70.1430">
    <property type="entry name" value="Multidrug efflux transporter AcrB pore domain"/>
    <property type="match status" value="2"/>
</dbReference>
<evidence type="ECO:0000256" key="1">
    <source>
        <dbReference type="SAM" id="Phobius"/>
    </source>
</evidence>
<sequence>MNLVQSALKYKQVTLSVLLLVFAVGVNSLLTMPRREDPKITIRQGLVIAYFPGANSAQVEDQVTKKLEQYLFQFEEVRKDKTYSTSQDGMVIVNVELGEKVKNPDVFWSKLRHQLLVGKSIDFPQGVRGPIVNSDFGDTEALVIGIESDSATYTQLKEYAQKMEDAIRTIKASSKIKRIGEQKEQITVTSNSEKLAQYGINVTQVTRVLQSQNTIMATGDVKTDVTKAPLYTTGYYNTENQIANQIVGTTRTGATVRLGDVAAINRTYTDPTSLITVNGHKAMMLTVQMLEGNNIVKFGEAVQQKMDEVSKLLPSNVHITTIVNQPMLVDENVSHFIKEFFLAIISVVIVVILLLPLRIAAVAAMAIPMTIAVTFAIMHLFGIELHQVSLAALIVVLGMVVDDAIVIADNYVELLDEGKDRWTAAWKSATDLVVPVLAATVTIIASFMPMVMITGAVGEFIVALPITVAVALGSSFIVAMVLTPLLCFTFIKKGLHNPEKIKKRKSLLDRMQTAYNNALDWCVLHPKTTIIGSLLTIPLAGLLYTKGIRQKFFPAAERNQFVIELWMPTGTRLEKTDDAVQRLTALIRNDPRVTSYATFTGTSAPRFYYNYSPEVPVSNYGQILINTTTEATTEALSMELERKVAAAVPEGLPQVKLMQQGSVLKSPVEVRIIGDDISRLKQIGAAVQKIVQNTRGSYLVRSDFREDYYGVGIQLKDEANRLGFATASIAQSVYTGFSGYPVSTMYEGNNPIDIVLRLDEKSRRSFSDLENMYLESPVTGASVPLRQIASLTPEWQTGKIMHRNGVRTLTVLSETADNVLPADLLKAIQPAISQLTLPPGYQIVYGGEDANKKETFSQMMVVLAISLVAIFFILLFQFRNLKEATIIMLTIPLSLFGAMAGLYMTHNNFGFTAFVGLISLSGIVVRNAIILVDHTNELLKHGMDIRTAAIESGKRRLRPIFLTAMAAAIGVLPMILSGSPMWSPLASVIAVGVVWSMIVALLTVPVLYIVWIKPTSDEK</sequence>
<dbReference type="SUPFAM" id="SSF82714">
    <property type="entry name" value="Multidrug efflux transporter AcrB TolC docking domain, DN and DC subdomains"/>
    <property type="match status" value="2"/>
</dbReference>
<feature type="transmembrane region" description="Helical" evidence="1">
    <location>
        <begin position="859"/>
        <end position="878"/>
    </location>
</feature>
<dbReference type="OrthoDB" id="9757876at2"/>
<dbReference type="PANTHER" id="PTHR32063:SF18">
    <property type="entry name" value="CATION EFFLUX SYSTEM PROTEIN"/>
    <property type="match status" value="1"/>
</dbReference>
<evidence type="ECO:0000313" key="2">
    <source>
        <dbReference type="EMBL" id="RFM32313.1"/>
    </source>
</evidence>
<dbReference type="AlphaFoldDB" id="A0A3E1NWL1"/>
<reference evidence="2 3" key="1">
    <citation type="submission" date="2018-08" db="EMBL/GenBank/DDBJ databases">
        <title>Chitinophaga sp. K20C18050901, a novel bacterium isolated from forest soil.</title>
        <authorList>
            <person name="Wang C."/>
        </authorList>
    </citation>
    <scope>NUCLEOTIDE SEQUENCE [LARGE SCALE GENOMIC DNA]</scope>
    <source>
        <strain evidence="2 3">K20C18050901</strain>
    </source>
</reference>
<dbReference type="SUPFAM" id="SSF82693">
    <property type="entry name" value="Multidrug efflux transporter AcrB pore domain, PN1, PN2, PC1 and PC2 subdomains"/>
    <property type="match status" value="2"/>
</dbReference>
<feature type="transmembrane region" description="Helical" evidence="1">
    <location>
        <begin position="432"/>
        <end position="453"/>
    </location>
</feature>
<feature type="transmembrane region" description="Helical" evidence="1">
    <location>
        <begin position="885"/>
        <end position="903"/>
    </location>
</feature>
<feature type="transmembrane region" description="Helical" evidence="1">
    <location>
        <begin position="361"/>
        <end position="383"/>
    </location>
</feature>
<dbReference type="GO" id="GO:0005886">
    <property type="term" value="C:plasma membrane"/>
    <property type="evidence" value="ECO:0007669"/>
    <property type="project" value="TreeGrafter"/>
</dbReference>
<dbReference type="Gene3D" id="3.30.70.1320">
    <property type="entry name" value="Multidrug efflux transporter AcrB pore domain like"/>
    <property type="match status" value="1"/>
</dbReference>
<feature type="transmembrane region" description="Helical" evidence="1">
    <location>
        <begin position="12"/>
        <end position="30"/>
    </location>
</feature>
<dbReference type="PRINTS" id="PR00702">
    <property type="entry name" value="ACRIFLAVINRP"/>
</dbReference>
<dbReference type="Gene3D" id="3.30.2090.10">
    <property type="entry name" value="Multidrug efflux transporter AcrB TolC docking domain, DN and DC subdomains"/>
    <property type="match status" value="2"/>
</dbReference>
<comment type="caution">
    <text evidence="2">The sequence shown here is derived from an EMBL/GenBank/DDBJ whole genome shotgun (WGS) entry which is preliminary data.</text>
</comment>
<protein>
    <submittedName>
        <fullName evidence="2">AcrB/AcrD/AcrF family protein</fullName>
    </submittedName>
</protein>
<dbReference type="PANTHER" id="PTHR32063">
    <property type="match status" value="1"/>
</dbReference>